<comment type="caution">
    <text evidence="1">The sequence shown here is derived from an EMBL/GenBank/DDBJ whole genome shotgun (WGS) entry which is preliminary data.</text>
</comment>
<gene>
    <name evidence="1" type="ORF">B0T26DRAFT_791819</name>
</gene>
<dbReference type="EMBL" id="JAUIRO010000008">
    <property type="protein sequence ID" value="KAK0703129.1"/>
    <property type="molecule type" value="Genomic_DNA"/>
</dbReference>
<dbReference type="GeneID" id="85330129"/>
<dbReference type="RefSeq" id="XP_060289988.1">
    <property type="nucleotide sequence ID" value="XM_060446859.1"/>
</dbReference>
<evidence type="ECO:0000313" key="1">
    <source>
        <dbReference type="EMBL" id="KAK0703129.1"/>
    </source>
</evidence>
<dbReference type="Proteomes" id="UP001172101">
    <property type="component" value="Unassembled WGS sequence"/>
</dbReference>
<evidence type="ECO:0000313" key="2">
    <source>
        <dbReference type="Proteomes" id="UP001172101"/>
    </source>
</evidence>
<keyword evidence="2" id="KW-1185">Reference proteome</keyword>
<accession>A0AA40DGZ0</accession>
<dbReference type="AlphaFoldDB" id="A0AA40DGZ0"/>
<reference evidence="1" key="1">
    <citation type="submission" date="2023-06" db="EMBL/GenBank/DDBJ databases">
        <title>Genome-scale phylogeny and comparative genomics of the fungal order Sordariales.</title>
        <authorList>
            <consortium name="Lawrence Berkeley National Laboratory"/>
            <person name="Hensen N."/>
            <person name="Bonometti L."/>
            <person name="Westerberg I."/>
            <person name="Brannstrom I.O."/>
            <person name="Guillou S."/>
            <person name="Cros-Aarteil S."/>
            <person name="Calhoun S."/>
            <person name="Haridas S."/>
            <person name="Kuo A."/>
            <person name="Mondo S."/>
            <person name="Pangilinan J."/>
            <person name="Riley R."/>
            <person name="LaButti K."/>
            <person name="Andreopoulos B."/>
            <person name="Lipzen A."/>
            <person name="Chen C."/>
            <person name="Yanf M."/>
            <person name="Daum C."/>
            <person name="Ng V."/>
            <person name="Clum A."/>
            <person name="Steindorff A."/>
            <person name="Ohm R."/>
            <person name="Martin F."/>
            <person name="Silar P."/>
            <person name="Natvig D."/>
            <person name="Lalanne C."/>
            <person name="Gautier V."/>
            <person name="Ament-velasquez S.L."/>
            <person name="Kruys A."/>
            <person name="Hutchinson M.I."/>
            <person name="Powell A.J."/>
            <person name="Barry K."/>
            <person name="Miller A.N."/>
            <person name="Grigoriev I.V."/>
            <person name="Debuchy R."/>
            <person name="Gladieux P."/>
            <person name="Thoren M.H."/>
            <person name="Johannesson H."/>
        </authorList>
    </citation>
    <scope>NUCLEOTIDE SEQUENCE</scope>
    <source>
        <strain evidence="1">SMH2392-1A</strain>
    </source>
</reference>
<name>A0AA40DGZ0_9PEZI</name>
<proteinExistence type="predicted"/>
<sequence>MAKVKVGGVDQGLDRTVVFYRCASAVQDVVQNWCMGGNDSASRVLAAPKQNREILGDFGNDSVWNLFNQSAIARFHGDARFAVEVLRPMDCTVEQTDFSTTVSWTFTYICKDSWEEACWQVTLQSVPPASETCWPALKLQEAGGIKMGKINQHEAKDVEYIDFNSCVTCLHKSSSTRRGRSN</sequence>
<organism evidence="1 2">
    <name type="scientific">Lasiosphaeria miniovina</name>
    <dbReference type="NCBI Taxonomy" id="1954250"/>
    <lineage>
        <taxon>Eukaryota</taxon>
        <taxon>Fungi</taxon>
        <taxon>Dikarya</taxon>
        <taxon>Ascomycota</taxon>
        <taxon>Pezizomycotina</taxon>
        <taxon>Sordariomycetes</taxon>
        <taxon>Sordariomycetidae</taxon>
        <taxon>Sordariales</taxon>
        <taxon>Lasiosphaeriaceae</taxon>
        <taxon>Lasiosphaeria</taxon>
    </lineage>
</organism>
<protein>
    <submittedName>
        <fullName evidence="1">Uncharacterized protein</fullName>
    </submittedName>
</protein>